<sequence length="110" mass="12297">MHPEKVIRDNVKLLTDLPNIGPALARDLRTVGIDEPQQLRGCSALALYVRLCEQTGFEQDPCILDVMMSVVDFIEGADPKPWWYFSALRRALLTRQPAGAMACPYLLPGQ</sequence>
<comment type="caution">
    <text evidence="1">The sequence shown here is derived from an EMBL/GenBank/DDBJ whole genome shotgun (WGS) entry which is preliminary data.</text>
</comment>
<evidence type="ECO:0000313" key="1">
    <source>
        <dbReference type="EMBL" id="MFC3914949.1"/>
    </source>
</evidence>
<dbReference type="Proteomes" id="UP001595692">
    <property type="component" value="Unassembled WGS sequence"/>
</dbReference>
<dbReference type="InterPro" id="IPR021725">
    <property type="entry name" value="Cdd1"/>
</dbReference>
<name>A0ABV8CSI7_9GAMM</name>
<evidence type="ECO:0000313" key="2">
    <source>
        <dbReference type="Proteomes" id="UP001595692"/>
    </source>
</evidence>
<accession>A0ABV8CSI7</accession>
<organism evidence="1 2">
    <name type="scientific">Pseudaeromonas sharmana</name>
    <dbReference type="NCBI Taxonomy" id="328412"/>
    <lineage>
        <taxon>Bacteria</taxon>
        <taxon>Pseudomonadati</taxon>
        <taxon>Pseudomonadota</taxon>
        <taxon>Gammaproteobacteria</taxon>
        <taxon>Aeromonadales</taxon>
        <taxon>Aeromonadaceae</taxon>
        <taxon>Pseudaeromonas</taxon>
    </lineage>
</organism>
<keyword evidence="2" id="KW-1185">Reference proteome</keyword>
<dbReference type="Gene3D" id="1.10.150.20">
    <property type="entry name" value="5' to 3' exonuclease, C-terminal subdomain"/>
    <property type="match status" value="1"/>
</dbReference>
<proteinExistence type="predicted"/>
<dbReference type="EMBL" id="JBHSAF010000015">
    <property type="protein sequence ID" value="MFC3914949.1"/>
    <property type="molecule type" value="Genomic_DNA"/>
</dbReference>
<protein>
    <submittedName>
        <fullName evidence="1">Helix-hairpin-helix domain-containing protein</fullName>
    </submittedName>
</protein>
<dbReference type="RefSeq" id="WP_377154488.1">
    <property type="nucleotide sequence ID" value="NZ_JBHSAF010000015.1"/>
</dbReference>
<dbReference type="Pfam" id="PF11731">
    <property type="entry name" value="Cdd1"/>
    <property type="match status" value="1"/>
</dbReference>
<reference evidence="2" key="1">
    <citation type="journal article" date="2019" name="Int. J. Syst. Evol. Microbiol.">
        <title>The Global Catalogue of Microorganisms (GCM) 10K type strain sequencing project: providing services to taxonomists for standard genome sequencing and annotation.</title>
        <authorList>
            <consortium name="The Broad Institute Genomics Platform"/>
            <consortium name="The Broad Institute Genome Sequencing Center for Infectious Disease"/>
            <person name="Wu L."/>
            <person name="Ma J."/>
        </authorList>
    </citation>
    <scope>NUCLEOTIDE SEQUENCE [LARGE SCALE GENOMIC DNA]</scope>
    <source>
        <strain evidence="2">CCUG 54939</strain>
    </source>
</reference>
<gene>
    <name evidence="1" type="ORF">ACFOSS_16025</name>
</gene>